<accession>A0ABS4DA03</accession>
<comment type="caution">
    <text evidence="1">The sequence shown here is derived from an EMBL/GenBank/DDBJ whole genome shotgun (WGS) entry which is preliminary data.</text>
</comment>
<dbReference type="Proteomes" id="UP001193081">
    <property type="component" value="Unassembled WGS sequence"/>
</dbReference>
<evidence type="ECO:0000313" key="1">
    <source>
        <dbReference type="EMBL" id="MBP1466262.1"/>
    </source>
</evidence>
<evidence type="ECO:0000313" key="2">
    <source>
        <dbReference type="Proteomes" id="UP001193081"/>
    </source>
</evidence>
<protein>
    <submittedName>
        <fullName evidence="1">Uncharacterized protein</fullName>
    </submittedName>
</protein>
<name>A0ABS4DA03_9CHLR</name>
<proteinExistence type="predicted"/>
<organism evidence="1 2">
    <name type="scientific">Candidatus Chloroploca mongolica</name>
    <dbReference type="NCBI Taxonomy" id="2528176"/>
    <lineage>
        <taxon>Bacteria</taxon>
        <taxon>Bacillati</taxon>
        <taxon>Chloroflexota</taxon>
        <taxon>Chloroflexia</taxon>
        <taxon>Chloroflexales</taxon>
        <taxon>Chloroflexineae</taxon>
        <taxon>Oscillochloridaceae</taxon>
        <taxon>Candidatus Chloroploca</taxon>
    </lineage>
</organism>
<dbReference type="RefSeq" id="WP_135478264.1">
    <property type="nucleotide sequence ID" value="NZ_SIJK02000017.1"/>
</dbReference>
<sequence length="100" mass="10356">MPMLALPAACRRYREVLVVGIRAMASSVGAGRETGGSPLAAAPVGVNASATQGQADLRRLDQATQVAFAPHEPSRSRPRQEDAIALWSASCDQAGAAARN</sequence>
<dbReference type="EMBL" id="SIJK02000017">
    <property type="protein sequence ID" value="MBP1466262.1"/>
    <property type="molecule type" value="Genomic_DNA"/>
</dbReference>
<gene>
    <name evidence="1" type="ORF">EYB53_011150</name>
</gene>
<keyword evidence="2" id="KW-1185">Reference proteome</keyword>
<reference evidence="1 2" key="1">
    <citation type="submission" date="2021-03" db="EMBL/GenBank/DDBJ databases">
        <authorList>
            <person name="Grouzdev D.S."/>
        </authorList>
    </citation>
    <scope>NUCLEOTIDE SEQUENCE [LARGE SCALE GENOMIC DNA]</scope>
    <source>
        <strain evidence="1 2">M50-1</strain>
    </source>
</reference>